<comment type="caution">
    <text evidence="2">The sequence shown here is derived from an EMBL/GenBank/DDBJ whole genome shotgun (WGS) entry which is preliminary data.</text>
</comment>
<name>A0A8J4EU77_9CHLO</name>
<organism evidence="2 3">
    <name type="scientific">Volvox africanus</name>
    <dbReference type="NCBI Taxonomy" id="51714"/>
    <lineage>
        <taxon>Eukaryota</taxon>
        <taxon>Viridiplantae</taxon>
        <taxon>Chlorophyta</taxon>
        <taxon>core chlorophytes</taxon>
        <taxon>Chlorophyceae</taxon>
        <taxon>CS clade</taxon>
        <taxon>Chlamydomonadales</taxon>
        <taxon>Volvocaceae</taxon>
        <taxon>Volvox</taxon>
    </lineage>
</organism>
<keyword evidence="3" id="KW-1185">Reference proteome</keyword>
<dbReference type="Proteomes" id="UP000747399">
    <property type="component" value="Unassembled WGS sequence"/>
</dbReference>
<feature type="compositionally biased region" description="Polar residues" evidence="1">
    <location>
        <begin position="250"/>
        <end position="264"/>
    </location>
</feature>
<proteinExistence type="predicted"/>
<reference evidence="2" key="1">
    <citation type="journal article" date="2021" name="Proc. Natl. Acad. Sci. U.S.A.">
        <title>Three genomes in the algal genus Volvox reveal the fate of a haploid sex-determining region after a transition to homothallism.</title>
        <authorList>
            <person name="Yamamoto K."/>
            <person name="Hamaji T."/>
            <person name="Kawai-Toyooka H."/>
            <person name="Matsuzaki R."/>
            <person name="Takahashi F."/>
            <person name="Nishimura Y."/>
            <person name="Kawachi M."/>
            <person name="Noguchi H."/>
            <person name="Minakuchi Y."/>
            <person name="Umen J.G."/>
            <person name="Toyoda A."/>
            <person name="Nozaki H."/>
        </authorList>
    </citation>
    <scope>NUCLEOTIDE SEQUENCE</scope>
    <source>
        <strain evidence="2">NIES-3780</strain>
    </source>
</reference>
<protein>
    <submittedName>
        <fullName evidence="2">Uncharacterized protein</fullName>
    </submittedName>
</protein>
<dbReference type="EMBL" id="BNCO01000004">
    <property type="protein sequence ID" value="GIL46855.1"/>
    <property type="molecule type" value="Genomic_DNA"/>
</dbReference>
<evidence type="ECO:0000256" key="1">
    <source>
        <dbReference type="SAM" id="MobiDB-lite"/>
    </source>
</evidence>
<accession>A0A8J4EU77</accession>
<gene>
    <name evidence="2" type="ORF">Vafri_3476</name>
</gene>
<feature type="non-terminal residue" evidence="2">
    <location>
        <position position="1"/>
    </location>
</feature>
<feature type="non-terminal residue" evidence="2">
    <location>
        <position position="396"/>
    </location>
</feature>
<sequence length="396" mass="41685">CRSQPAQPHALPSAEGLIDAEGLIGSEGREATEMKIMADAALSYIPIAVVPPAVASELWDLMREMEDEAEAAIAAVSYCPSNDPRVVRARAFTHHFSALISDIVSLLLGCERLAEEVEQQVVTGKKYDRECAAEEETNLAELQKLGAGVVSYLTQMGLRRTIQYLLEEITAAGVQVRGDELDVEEAVQKLLTTAEGLNGTAAAAPAVQDIADKRGPTHQPTTQGLLGIYGRDELYTPVVYESRTGDSPRHASQSKPSTCTAGETSSGGEGDCAKRSVHTSPGVGVLAPAAPSWTSVFCGFDPPMEARFEGYLYEQTSTISRAMMAAATAITAAVTFRCFGPQHCEMPLPAWSSITRFRTDELRGGRGGSGTAAAPARIAGGGGNGTVCVCGCGDGD</sequence>
<evidence type="ECO:0000313" key="3">
    <source>
        <dbReference type="Proteomes" id="UP000747399"/>
    </source>
</evidence>
<dbReference type="AlphaFoldDB" id="A0A8J4EU77"/>
<feature type="region of interest" description="Disordered" evidence="1">
    <location>
        <begin position="242"/>
        <end position="275"/>
    </location>
</feature>
<evidence type="ECO:0000313" key="2">
    <source>
        <dbReference type="EMBL" id="GIL46855.1"/>
    </source>
</evidence>